<feature type="transmembrane region" description="Helical" evidence="13">
    <location>
        <begin position="218"/>
        <end position="238"/>
    </location>
</feature>
<dbReference type="PRINTS" id="PR00237">
    <property type="entry name" value="GPCRRHODOPSN"/>
</dbReference>
<evidence type="ECO:0000256" key="10">
    <source>
        <dbReference type="ARBA" id="ARBA00023224"/>
    </source>
</evidence>
<dbReference type="PANTHER" id="PTHR24248:SF174">
    <property type="entry name" value="TYRAMINE_OCTOPAMINE RECEPTOR"/>
    <property type="match status" value="1"/>
</dbReference>
<dbReference type="EMBL" id="MNPL01018458">
    <property type="protein sequence ID" value="OQR70152.1"/>
    <property type="molecule type" value="Genomic_DNA"/>
</dbReference>
<evidence type="ECO:0000256" key="8">
    <source>
        <dbReference type="ARBA" id="ARBA00023170"/>
    </source>
</evidence>
<name>A0A1V9XA07_9ACAR</name>
<evidence type="ECO:0000256" key="12">
    <source>
        <dbReference type="SAM" id="MobiDB-lite"/>
    </source>
</evidence>
<dbReference type="InParanoid" id="A0A1V9XA07"/>
<feature type="compositionally biased region" description="Polar residues" evidence="12">
    <location>
        <begin position="248"/>
        <end position="262"/>
    </location>
</feature>
<evidence type="ECO:0000256" key="3">
    <source>
        <dbReference type="ARBA" id="ARBA00022475"/>
    </source>
</evidence>
<sequence length="584" mass="64277">MRGAGWGPEWDVVAEAGNCGWLKGFQRCHGLVSSARYIKQDSVERTTCFKCARFLYSLLSSPLRRIPKGNLLIIAAVLASNKLRTVTNYFVISLAVADLLVGLTVMPYSITLEVFQAWPFGGHFCKIWLAVDVWLCTSSILNLCAISVDRYLAITRPMKYRSVNLTPVEARLQAYLTANARTANISQYLPSGQGAVGHCFSLDIPRNKLRSLMSSKRARLLIVLVWVTAFLICFPPLVGWNDLDDASAGSTVDGSRKSTATAPSGPPADNSESGPRGDAQGLLPNETTVADRCQYPGCKLVNNFGYVVYSAMGSFYIPMFFMLFFNYRIYVSAIRTGQALERGFIMAKNKGGASSSNQMQQMTLRVHRGNAKSTIATNQASVSETCIVDGIVTGRRRQGAKNSLIPETRSAPPSFKGNADLKGCGSKRRSSSAKTNGQQKSDKESSHQRKTSSSNKKSLRWQARRFRTEAKATKTVGSIVGAFICCWLPFFTVYLVKAFCETCIHEIVFGVFFWLGYLNSALNPLIYALVSKDFRHAFKKILCRCCLKRGGISSLIKQVHQLTVLDDVVNTDEDVLPSAAQPSP</sequence>
<gene>
    <name evidence="15" type="ORF">BIW11_11817</name>
</gene>
<accession>A0A1V9XA07</accession>
<dbReference type="AlphaFoldDB" id="A0A1V9XA07"/>
<feature type="transmembrane region" description="Helical" evidence="13">
    <location>
        <begin position="128"/>
        <end position="152"/>
    </location>
</feature>
<dbReference type="InterPro" id="IPR000276">
    <property type="entry name" value="GPCR_Rhodpsn"/>
</dbReference>
<dbReference type="SMART" id="SM01381">
    <property type="entry name" value="7TM_GPCR_Srsx"/>
    <property type="match status" value="1"/>
</dbReference>
<dbReference type="FunCoup" id="A0A1V9XA07">
    <property type="interactions" value="42"/>
</dbReference>
<dbReference type="Pfam" id="PF00001">
    <property type="entry name" value="7tm_1"/>
    <property type="match status" value="2"/>
</dbReference>
<dbReference type="GO" id="GO:0005886">
    <property type="term" value="C:plasma membrane"/>
    <property type="evidence" value="ECO:0007669"/>
    <property type="project" value="UniProtKB-SubCell"/>
</dbReference>
<feature type="transmembrane region" description="Helical" evidence="13">
    <location>
        <begin position="306"/>
        <end position="325"/>
    </location>
</feature>
<dbReference type="Gene3D" id="1.20.1070.10">
    <property type="entry name" value="Rhodopsin 7-helix transmembrane proteins"/>
    <property type="match status" value="3"/>
</dbReference>
<keyword evidence="4 11" id="KW-0812">Transmembrane</keyword>
<keyword evidence="6 11" id="KW-0297">G-protein coupled receptor</keyword>
<evidence type="ECO:0000256" key="13">
    <source>
        <dbReference type="SAM" id="Phobius"/>
    </source>
</evidence>
<feature type="transmembrane region" description="Helical" evidence="13">
    <location>
        <begin position="89"/>
        <end position="108"/>
    </location>
</feature>
<dbReference type="Proteomes" id="UP000192247">
    <property type="component" value="Unassembled WGS sequence"/>
</dbReference>
<dbReference type="GO" id="GO:0004930">
    <property type="term" value="F:G protein-coupled receptor activity"/>
    <property type="evidence" value="ECO:0007669"/>
    <property type="project" value="UniProtKB-KW"/>
</dbReference>
<keyword evidence="10 11" id="KW-0807">Transducer</keyword>
<proteinExistence type="inferred from homology"/>
<evidence type="ECO:0000256" key="6">
    <source>
        <dbReference type="ARBA" id="ARBA00023040"/>
    </source>
</evidence>
<keyword evidence="16" id="KW-1185">Reference proteome</keyword>
<feature type="domain" description="G-protein coupled receptors family 1 profile" evidence="14">
    <location>
        <begin position="69"/>
        <end position="527"/>
    </location>
</feature>
<dbReference type="CDD" id="cd15063">
    <property type="entry name" value="7tmA_Octopamine_R"/>
    <property type="match status" value="1"/>
</dbReference>
<feature type="region of interest" description="Disordered" evidence="12">
    <location>
        <begin position="398"/>
        <end position="460"/>
    </location>
</feature>
<keyword evidence="5 13" id="KW-1133">Transmembrane helix</keyword>
<keyword evidence="8 11" id="KW-0675">Receptor</keyword>
<evidence type="ECO:0000259" key="14">
    <source>
        <dbReference type="PROSITE" id="PS50262"/>
    </source>
</evidence>
<evidence type="ECO:0000256" key="4">
    <source>
        <dbReference type="ARBA" id="ARBA00022692"/>
    </source>
</evidence>
<dbReference type="InterPro" id="IPR017452">
    <property type="entry name" value="GPCR_Rhodpsn_7TM"/>
</dbReference>
<feature type="region of interest" description="Disordered" evidence="12">
    <location>
        <begin position="248"/>
        <end position="283"/>
    </location>
</feature>
<dbReference type="PANTHER" id="PTHR24248">
    <property type="entry name" value="ADRENERGIC RECEPTOR-RELATED G-PROTEIN COUPLED RECEPTOR"/>
    <property type="match status" value="1"/>
</dbReference>
<evidence type="ECO:0000313" key="16">
    <source>
        <dbReference type="Proteomes" id="UP000192247"/>
    </source>
</evidence>
<keyword evidence="3" id="KW-1003">Cell membrane</keyword>
<evidence type="ECO:0000256" key="1">
    <source>
        <dbReference type="ARBA" id="ARBA00004651"/>
    </source>
</evidence>
<dbReference type="SUPFAM" id="SSF81321">
    <property type="entry name" value="Family A G protein-coupled receptor-like"/>
    <property type="match status" value="2"/>
</dbReference>
<protein>
    <submittedName>
        <fullName evidence="15">Octopamine receptor 1-like</fullName>
    </submittedName>
</protein>
<keyword evidence="9" id="KW-0325">Glycoprotein</keyword>
<evidence type="ECO:0000256" key="9">
    <source>
        <dbReference type="ARBA" id="ARBA00023180"/>
    </source>
</evidence>
<evidence type="ECO:0000256" key="2">
    <source>
        <dbReference type="ARBA" id="ARBA00010663"/>
    </source>
</evidence>
<evidence type="ECO:0000256" key="5">
    <source>
        <dbReference type="ARBA" id="ARBA00022989"/>
    </source>
</evidence>
<dbReference type="OrthoDB" id="6358729at2759"/>
<feature type="transmembrane region" description="Helical" evidence="13">
    <location>
        <begin position="475"/>
        <end position="495"/>
    </location>
</feature>
<comment type="similarity">
    <text evidence="2 11">Belongs to the G-protein coupled receptor 1 family.</text>
</comment>
<reference evidence="15 16" key="1">
    <citation type="journal article" date="2017" name="Gigascience">
        <title>Draft genome of the honey bee ectoparasitic mite, Tropilaelaps mercedesae, is shaped by the parasitic life history.</title>
        <authorList>
            <person name="Dong X."/>
            <person name="Armstrong S.D."/>
            <person name="Xia D."/>
            <person name="Makepeace B.L."/>
            <person name="Darby A.C."/>
            <person name="Kadowaki T."/>
        </authorList>
    </citation>
    <scope>NUCLEOTIDE SEQUENCE [LARGE SCALE GENOMIC DNA]</scope>
    <source>
        <strain evidence="15">Wuxi-XJTLU</strain>
    </source>
</reference>
<dbReference type="PROSITE" id="PS50262">
    <property type="entry name" value="G_PROTEIN_RECEP_F1_2"/>
    <property type="match status" value="1"/>
</dbReference>
<comment type="subcellular location">
    <subcellularLocation>
        <location evidence="1">Cell membrane</location>
        <topology evidence="1">Multi-pass membrane protein</topology>
    </subcellularLocation>
</comment>
<dbReference type="STRING" id="418985.A0A1V9XA07"/>
<keyword evidence="7 13" id="KW-0472">Membrane</keyword>
<feature type="transmembrane region" description="Helical" evidence="13">
    <location>
        <begin position="507"/>
        <end position="530"/>
    </location>
</feature>
<comment type="caution">
    <text evidence="15">The sequence shown here is derived from an EMBL/GenBank/DDBJ whole genome shotgun (WGS) entry which is preliminary data.</text>
</comment>
<evidence type="ECO:0000256" key="11">
    <source>
        <dbReference type="RuleBase" id="RU000688"/>
    </source>
</evidence>
<dbReference type="PROSITE" id="PS00237">
    <property type="entry name" value="G_PROTEIN_RECEP_F1_1"/>
    <property type="match status" value="1"/>
</dbReference>
<organism evidence="15 16">
    <name type="scientific">Tropilaelaps mercedesae</name>
    <dbReference type="NCBI Taxonomy" id="418985"/>
    <lineage>
        <taxon>Eukaryota</taxon>
        <taxon>Metazoa</taxon>
        <taxon>Ecdysozoa</taxon>
        <taxon>Arthropoda</taxon>
        <taxon>Chelicerata</taxon>
        <taxon>Arachnida</taxon>
        <taxon>Acari</taxon>
        <taxon>Parasitiformes</taxon>
        <taxon>Mesostigmata</taxon>
        <taxon>Gamasina</taxon>
        <taxon>Dermanyssoidea</taxon>
        <taxon>Laelapidae</taxon>
        <taxon>Tropilaelaps</taxon>
    </lineage>
</organism>
<evidence type="ECO:0000256" key="7">
    <source>
        <dbReference type="ARBA" id="ARBA00023136"/>
    </source>
</evidence>
<evidence type="ECO:0000313" key="15">
    <source>
        <dbReference type="EMBL" id="OQR70152.1"/>
    </source>
</evidence>